<sequence>MVVVSSNFSAPVDGILLETPSTKLLVNDQELGTATLYITEHNVVWGGGVRPTGGPAPTISLLYPSISLHAVQRDPSPALYMVLNYELRLPELTSQTGSGDSTAPDDDDDEFDADDQPITQLRFIPQSESELQAMYAAMSQGQALHPDPADELDEDEHYLDGEEFEEGDEEFEDAEESDGAGAGAGAGNEAAARMRNLRLEHNGSQHYHDAEDEEIEEQ</sequence>
<dbReference type="PANTHER" id="PTHR21399:SF0">
    <property type="entry name" value="METHYLOSOME SUBUNIT PICLN"/>
    <property type="match status" value="1"/>
</dbReference>
<feature type="region of interest" description="Disordered" evidence="5">
    <location>
        <begin position="139"/>
        <end position="218"/>
    </location>
</feature>
<protein>
    <recommendedName>
        <fullName evidence="8">Methylosome subunit pICln</fullName>
    </recommendedName>
</protein>
<dbReference type="GO" id="GO:0034715">
    <property type="term" value="C:pICln-Sm protein complex"/>
    <property type="evidence" value="ECO:0007669"/>
    <property type="project" value="TreeGrafter"/>
</dbReference>
<dbReference type="OrthoDB" id="19714at2759"/>
<reference evidence="6" key="1">
    <citation type="submission" date="2021-12" db="EMBL/GenBank/DDBJ databases">
        <authorList>
            <person name="King R."/>
        </authorList>
    </citation>
    <scope>NUCLEOTIDE SEQUENCE</scope>
</reference>
<evidence type="ECO:0000256" key="5">
    <source>
        <dbReference type="SAM" id="MobiDB-lite"/>
    </source>
</evidence>
<dbReference type="Gene3D" id="2.30.29.30">
    <property type="entry name" value="Pleckstrin-homology domain (PH domain)/Phosphotyrosine-binding domain (PTB)"/>
    <property type="match status" value="1"/>
</dbReference>
<dbReference type="AlphaFoldDB" id="A0A9P0G1Y8"/>
<reference evidence="6" key="2">
    <citation type="submission" date="2022-10" db="EMBL/GenBank/DDBJ databases">
        <authorList>
            <consortium name="ENA_rothamsted_submissions"/>
            <consortium name="culmorum"/>
            <person name="King R."/>
        </authorList>
    </citation>
    <scope>NUCLEOTIDE SEQUENCE</scope>
</reference>
<evidence type="ECO:0000313" key="7">
    <source>
        <dbReference type="Proteomes" id="UP001153714"/>
    </source>
</evidence>
<feature type="compositionally biased region" description="Basic and acidic residues" evidence="5">
    <location>
        <begin position="197"/>
        <end position="209"/>
    </location>
</feature>
<evidence type="ECO:0000256" key="2">
    <source>
        <dbReference type="ARBA" id="ARBA00004496"/>
    </source>
</evidence>
<dbReference type="GO" id="GO:0045292">
    <property type="term" value="P:mRNA cis splicing, via spliceosome"/>
    <property type="evidence" value="ECO:0007669"/>
    <property type="project" value="TreeGrafter"/>
</dbReference>
<evidence type="ECO:0000256" key="3">
    <source>
        <dbReference type="ARBA" id="ARBA00022490"/>
    </source>
</evidence>
<dbReference type="EMBL" id="OU893351">
    <property type="protein sequence ID" value="CAH0757280.1"/>
    <property type="molecule type" value="Genomic_DNA"/>
</dbReference>
<keyword evidence="7" id="KW-1185">Reference proteome</keyword>
<dbReference type="GO" id="GO:0005681">
    <property type="term" value="C:spliceosomal complex"/>
    <property type="evidence" value="ECO:0007669"/>
    <property type="project" value="TreeGrafter"/>
</dbReference>
<evidence type="ECO:0000256" key="1">
    <source>
        <dbReference type="ARBA" id="ARBA00004123"/>
    </source>
</evidence>
<accession>A0A9P0G1Y8</accession>
<evidence type="ECO:0000313" key="6">
    <source>
        <dbReference type="EMBL" id="CAH0757280.1"/>
    </source>
</evidence>
<comment type="subcellular location">
    <subcellularLocation>
        <location evidence="2">Cytoplasm</location>
    </subcellularLocation>
    <subcellularLocation>
        <location evidence="1">Nucleus</location>
    </subcellularLocation>
</comment>
<dbReference type="InterPro" id="IPR011993">
    <property type="entry name" value="PH-like_dom_sf"/>
</dbReference>
<evidence type="ECO:0000256" key="4">
    <source>
        <dbReference type="ARBA" id="ARBA00023242"/>
    </source>
</evidence>
<dbReference type="PANTHER" id="PTHR21399">
    <property type="entry name" value="CHLORIDE CONDUCTANCE REGULATORY PROTEIN ICLN"/>
    <property type="match status" value="1"/>
</dbReference>
<gene>
    <name evidence="6" type="ORF">DIATSA_LOCUS7832</name>
</gene>
<proteinExistence type="predicted"/>
<name>A0A9P0G1Y8_9NEOP</name>
<dbReference type="Proteomes" id="UP001153714">
    <property type="component" value="Chromosome 20"/>
</dbReference>
<keyword evidence="4" id="KW-0539">Nucleus</keyword>
<feature type="compositionally biased region" description="Acidic residues" evidence="5">
    <location>
        <begin position="103"/>
        <end position="113"/>
    </location>
</feature>
<organism evidence="6 7">
    <name type="scientific">Diatraea saccharalis</name>
    <name type="common">sugarcane borer</name>
    <dbReference type="NCBI Taxonomy" id="40085"/>
    <lineage>
        <taxon>Eukaryota</taxon>
        <taxon>Metazoa</taxon>
        <taxon>Ecdysozoa</taxon>
        <taxon>Arthropoda</taxon>
        <taxon>Hexapoda</taxon>
        <taxon>Insecta</taxon>
        <taxon>Pterygota</taxon>
        <taxon>Neoptera</taxon>
        <taxon>Endopterygota</taxon>
        <taxon>Lepidoptera</taxon>
        <taxon>Glossata</taxon>
        <taxon>Ditrysia</taxon>
        <taxon>Pyraloidea</taxon>
        <taxon>Crambidae</taxon>
        <taxon>Crambinae</taxon>
        <taxon>Diatraea</taxon>
    </lineage>
</organism>
<dbReference type="Pfam" id="PF03517">
    <property type="entry name" value="Voldacs"/>
    <property type="match status" value="1"/>
</dbReference>
<feature type="region of interest" description="Disordered" evidence="5">
    <location>
        <begin position="93"/>
        <end position="113"/>
    </location>
</feature>
<evidence type="ECO:0008006" key="8">
    <source>
        <dbReference type="Google" id="ProtNLM"/>
    </source>
</evidence>
<dbReference type="GO" id="GO:0000387">
    <property type="term" value="P:spliceosomal snRNP assembly"/>
    <property type="evidence" value="ECO:0007669"/>
    <property type="project" value="TreeGrafter"/>
</dbReference>
<dbReference type="InterPro" id="IPR039924">
    <property type="entry name" value="ICln/Lot5/Saf5"/>
</dbReference>
<feature type="compositionally biased region" description="Acidic residues" evidence="5">
    <location>
        <begin position="149"/>
        <end position="178"/>
    </location>
</feature>
<dbReference type="GO" id="GO:0005829">
    <property type="term" value="C:cytosol"/>
    <property type="evidence" value="ECO:0007669"/>
    <property type="project" value="TreeGrafter"/>
</dbReference>
<keyword evidence="3" id="KW-0963">Cytoplasm</keyword>